<dbReference type="AlphaFoldDB" id="A0A161UAD3"/>
<keyword evidence="2" id="KW-1003">Cell membrane</keyword>
<dbReference type="Proteomes" id="UP000076630">
    <property type="component" value="Unassembled WGS sequence"/>
</dbReference>
<feature type="transmembrane region" description="Helical" evidence="6">
    <location>
        <begin position="20"/>
        <end position="41"/>
    </location>
</feature>
<dbReference type="PANTHER" id="PTHR30572">
    <property type="entry name" value="MEMBRANE COMPONENT OF TRANSPORTER-RELATED"/>
    <property type="match status" value="1"/>
</dbReference>
<evidence type="ECO:0000313" key="9">
    <source>
        <dbReference type="EMBL" id="KZE83026.1"/>
    </source>
</evidence>
<evidence type="ECO:0000313" key="10">
    <source>
        <dbReference type="Proteomes" id="UP000076630"/>
    </source>
</evidence>
<dbReference type="Pfam" id="PF02687">
    <property type="entry name" value="FtsX"/>
    <property type="match status" value="2"/>
</dbReference>
<comment type="subcellular location">
    <subcellularLocation>
        <location evidence="1">Cell membrane</location>
        <topology evidence="1">Multi-pass membrane protein</topology>
    </subcellularLocation>
</comment>
<feature type="transmembrane region" description="Helical" evidence="6">
    <location>
        <begin position="713"/>
        <end position="734"/>
    </location>
</feature>
<dbReference type="GO" id="GO:0005886">
    <property type="term" value="C:plasma membrane"/>
    <property type="evidence" value="ECO:0007669"/>
    <property type="project" value="UniProtKB-SubCell"/>
</dbReference>
<evidence type="ECO:0000256" key="3">
    <source>
        <dbReference type="ARBA" id="ARBA00022692"/>
    </source>
</evidence>
<evidence type="ECO:0000256" key="6">
    <source>
        <dbReference type="SAM" id="Phobius"/>
    </source>
</evidence>
<feature type="domain" description="ABC3 transporter permease C-terminal" evidence="7">
    <location>
        <begin position="676"/>
        <end position="773"/>
    </location>
</feature>
<evidence type="ECO:0000256" key="2">
    <source>
        <dbReference type="ARBA" id="ARBA00022475"/>
    </source>
</evidence>
<accession>A0A161UAD3</accession>
<feature type="transmembrane region" description="Helical" evidence="6">
    <location>
        <begin position="373"/>
        <end position="397"/>
    </location>
</feature>
<keyword evidence="3 6" id="KW-0812">Transmembrane</keyword>
<feature type="transmembrane region" description="Helical" evidence="6">
    <location>
        <begin position="418"/>
        <end position="439"/>
    </location>
</feature>
<keyword evidence="10" id="KW-1185">Reference proteome</keyword>
<reference evidence="9 10" key="1">
    <citation type="submission" date="2016-01" db="EMBL/GenBank/DDBJ databases">
        <title>Whole genome sequencing of Myroides marinus L41.</title>
        <authorList>
            <person name="Hong K.W."/>
        </authorList>
    </citation>
    <scope>NUCLEOTIDE SEQUENCE [LARGE SCALE GENOMIC DNA]</scope>
    <source>
        <strain evidence="9 10">L41</strain>
    </source>
</reference>
<evidence type="ECO:0000259" key="7">
    <source>
        <dbReference type="Pfam" id="PF02687"/>
    </source>
</evidence>
<feature type="transmembrane region" description="Helical" evidence="6">
    <location>
        <begin position="754"/>
        <end position="774"/>
    </location>
</feature>
<dbReference type="InterPro" id="IPR025857">
    <property type="entry name" value="MacB_PCD"/>
</dbReference>
<protein>
    <submittedName>
        <fullName evidence="9">Uncharacterized protein</fullName>
    </submittedName>
</protein>
<evidence type="ECO:0000256" key="1">
    <source>
        <dbReference type="ARBA" id="ARBA00004651"/>
    </source>
</evidence>
<dbReference type="InterPro" id="IPR003838">
    <property type="entry name" value="ABC3_permease_C"/>
</dbReference>
<feature type="transmembrane region" description="Helical" evidence="6">
    <location>
        <begin position="280"/>
        <end position="301"/>
    </location>
</feature>
<name>A0A161UAD3_9FLAO</name>
<gene>
    <name evidence="9" type="ORF">AV926_05635</name>
</gene>
<evidence type="ECO:0000259" key="8">
    <source>
        <dbReference type="Pfam" id="PF12704"/>
    </source>
</evidence>
<dbReference type="EMBL" id="LQNU01000041">
    <property type="protein sequence ID" value="KZE83026.1"/>
    <property type="molecule type" value="Genomic_DNA"/>
</dbReference>
<dbReference type="PANTHER" id="PTHR30572:SF18">
    <property type="entry name" value="ABC-TYPE MACROLIDE FAMILY EXPORT SYSTEM PERMEASE COMPONENT 2"/>
    <property type="match status" value="1"/>
</dbReference>
<dbReference type="OrthoDB" id="8740261at2"/>
<keyword evidence="4 6" id="KW-1133">Transmembrane helix</keyword>
<evidence type="ECO:0000256" key="4">
    <source>
        <dbReference type="ARBA" id="ARBA00022989"/>
    </source>
</evidence>
<evidence type="ECO:0000256" key="5">
    <source>
        <dbReference type="ARBA" id="ARBA00023136"/>
    </source>
</evidence>
<comment type="caution">
    <text evidence="9">The sequence shown here is derived from an EMBL/GenBank/DDBJ whole genome shotgun (WGS) entry which is preliminary data.</text>
</comment>
<feature type="domain" description="ABC3 transporter permease C-terminal" evidence="7">
    <location>
        <begin position="287"/>
        <end position="387"/>
    </location>
</feature>
<feature type="transmembrane region" description="Helical" evidence="6">
    <location>
        <begin position="326"/>
        <end position="353"/>
    </location>
</feature>
<dbReference type="InterPro" id="IPR050250">
    <property type="entry name" value="Macrolide_Exporter_MacB"/>
</dbReference>
<feature type="domain" description="MacB-like periplasmic core" evidence="8">
    <location>
        <begin position="23"/>
        <end position="199"/>
    </location>
</feature>
<keyword evidence="5 6" id="KW-0472">Membrane</keyword>
<sequence>MLKNWFKIYIKNISSSKLFFLWNIIGLAIGMASVILAVTYYKSEYSYNRWIPEVDEMYELNLEMGKQANSIFIPAGVGPYLVENKLADEYCYYALEYLDFYGESKTTQGIVNKILNTQETFFQFFAFDFKYGDKENLFVDDYSIAISSSLATRFFGDKNPVGDTLSLAHQRYVISGVYELDKRATIMPDVVLANIEYDTEDSSELWQENVGGLVFKKNKGTLQLDVLRQLEEVYYTKKKRNKFFEDKGDEVISRLVPLAEARFESKQTSLLEGNTKKDTIGLITGCSFLIFLLTVVNYISLNQANVLSRAKEFTLRRIIGASRVQLVLQLLFETVLNVLIALSIALVLVELSLPIYNSFLHQRLVFSWEAMSTVILLVVGCIICVGGLLPALFASVISRQHTKGGQVQLSTKISKWRMAFVGVQLVIAFFFLIAGWLVYNQVDYMQNKELGFKGENVYQVKLYTQQIRRKLYRTPKLVEQIEQIRGIERVGLSTISFKGNSINTNHTAYYKQQKITDFIMDGVDESYISMMGFNMLASKDDIDADLPTIYVNKKFVDQLGKNVEDIVGEVIAYDGSTFIIKGVLDDFNRDGFEESVKPMLLFHWRDVEFLPYGIESLSVQIDPKIKEETLERLQAFWIVNVDYEYPFEVIGAKQQFAQTYQKTLSQRNMFMLWNGAVVLIALFGLYAVMSFAVEQRLKEIVIRKVLGASNKELFVNLIRPFIVTTILAYLVVIYPTYWLMNKWLEKFIDHTGITVFPFVLSFVVLTGLVFTVLVNKMYKAVQINIINYIKYE</sequence>
<proteinExistence type="predicted"/>
<feature type="transmembrane region" description="Helical" evidence="6">
    <location>
        <begin position="670"/>
        <end position="693"/>
    </location>
</feature>
<dbReference type="Pfam" id="PF12704">
    <property type="entry name" value="MacB_PCD"/>
    <property type="match status" value="1"/>
</dbReference>
<organism evidence="9 10">
    <name type="scientific">Myroides marinus</name>
    <dbReference type="NCBI Taxonomy" id="703342"/>
    <lineage>
        <taxon>Bacteria</taxon>
        <taxon>Pseudomonadati</taxon>
        <taxon>Bacteroidota</taxon>
        <taxon>Flavobacteriia</taxon>
        <taxon>Flavobacteriales</taxon>
        <taxon>Flavobacteriaceae</taxon>
        <taxon>Myroides</taxon>
    </lineage>
</organism>
<dbReference type="GO" id="GO:0022857">
    <property type="term" value="F:transmembrane transporter activity"/>
    <property type="evidence" value="ECO:0007669"/>
    <property type="project" value="TreeGrafter"/>
</dbReference>
<dbReference type="RefSeq" id="WP_038985026.1">
    <property type="nucleotide sequence ID" value="NZ_JWJO01000009.1"/>
</dbReference>